<evidence type="ECO:0000259" key="2">
    <source>
        <dbReference type="Pfam" id="PF07727"/>
    </source>
</evidence>
<dbReference type="InterPro" id="IPR013103">
    <property type="entry name" value="RVT_2"/>
</dbReference>
<dbReference type="EMBL" id="SSTD01014931">
    <property type="protein sequence ID" value="TYK03409.1"/>
    <property type="molecule type" value="Genomic_DNA"/>
</dbReference>
<dbReference type="CDD" id="cd09272">
    <property type="entry name" value="RNase_HI_RT_Ty1"/>
    <property type="match status" value="1"/>
</dbReference>
<feature type="compositionally biased region" description="Basic and acidic residues" evidence="1">
    <location>
        <begin position="565"/>
        <end position="578"/>
    </location>
</feature>
<evidence type="ECO:0000313" key="5">
    <source>
        <dbReference type="EMBL" id="TYK03409.1"/>
    </source>
</evidence>
<gene>
    <name evidence="5" type="ORF">E5676_scaffold121G00050</name>
    <name evidence="4" type="ORF">E6C27_scaffold269G00930</name>
</gene>
<feature type="domain" description="Retrovirus-related Pol polyprotein from transposon TNT 1-94-like beta-barrel" evidence="3">
    <location>
        <begin position="208"/>
        <end position="233"/>
    </location>
</feature>
<evidence type="ECO:0000259" key="3">
    <source>
        <dbReference type="Pfam" id="PF22936"/>
    </source>
</evidence>
<feature type="domain" description="Reverse transcriptase Ty1/copia-type" evidence="2">
    <location>
        <begin position="375"/>
        <end position="418"/>
    </location>
</feature>
<proteinExistence type="predicted"/>
<dbReference type="PANTHER" id="PTHR11439">
    <property type="entry name" value="GAG-POL-RELATED RETROTRANSPOSON"/>
    <property type="match status" value="1"/>
</dbReference>
<feature type="region of interest" description="Disordered" evidence="1">
    <location>
        <begin position="596"/>
        <end position="616"/>
    </location>
</feature>
<feature type="region of interest" description="Disordered" evidence="1">
    <location>
        <begin position="675"/>
        <end position="698"/>
    </location>
</feature>
<evidence type="ECO:0000313" key="4">
    <source>
        <dbReference type="EMBL" id="KAA0033000.1"/>
    </source>
</evidence>
<organism evidence="4 6">
    <name type="scientific">Cucumis melo var. makuwa</name>
    <name type="common">Oriental melon</name>
    <dbReference type="NCBI Taxonomy" id="1194695"/>
    <lineage>
        <taxon>Eukaryota</taxon>
        <taxon>Viridiplantae</taxon>
        <taxon>Streptophyta</taxon>
        <taxon>Embryophyta</taxon>
        <taxon>Tracheophyta</taxon>
        <taxon>Spermatophyta</taxon>
        <taxon>Magnoliopsida</taxon>
        <taxon>eudicotyledons</taxon>
        <taxon>Gunneridae</taxon>
        <taxon>Pentapetalae</taxon>
        <taxon>rosids</taxon>
        <taxon>fabids</taxon>
        <taxon>Cucurbitales</taxon>
        <taxon>Cucurbitaceae</taxon>
        <taxon>Benincaseae</taxon>
        <taxon>Cucumis</taxon>
    </lineage>
</organism>
<evidence type="ECO:0000256" key="1">
    <source>
        <dbReference type="SAM" id="MobiDB-lite"/>
    </source>
</evidence>
<dbReference type="Pfam" id="PF07727">
    <property type="entry name" value="RVT_2"/>
    <property type="match status" value="1"/>
</dbReference>
<reference evidence="6 7" key="1">
    <citation type="submission" date="2019-08" db="EMBL/GenBank/DDBJ databases">
        <title>Draft genome sequences of two oriental melons (Cucumis melo L. var makuwa).</title>
        <authorList>
            <person name="Kwon S.-Y."/>
        </authorList>
    </citation>
    <scope>NUCLEOTIDE SEQUENCE [LARGE SCALE GENOMIC DNA]</scope>
    <source>
        <strain evidence="7">cv. Chang Bougi</strain>
        <strain evidence="6">cv. SW 3</strain>
        <tissue evidence="4">Leaf</tissue>
    </source>
</reference>
<dbReference type="Proteomes" id="UP000321947">
    <property type="component" value="Unassembled WGS sequence"/>
</dbReference>
<feature type="region of interest" description="Disordered" evidence="1">
    <location>
        <begin position="552"/>
        <end position="578"/>
    </location>
</feature>
<dbReference type="Proteomes" id="UP000321393">
    <property type="component" value="Unassembled WGS sequence"/>
</dbReference>
<evidence type="ECO:0000313" key="7">
    <source>
        <dbReference type="Proteomes" id="UP000321947"/>
    </source>
</evidence>
<comment type="caution">
    <text evidence="4">The sequence shown here is derived from an EMBL/GenBank/DDBJ whole genome shotgun (WGS) entry which is preliminary data.</text>
</comment>
<sequence>MTEDELVSEYNEKVLEIANNSILLGEKVPKSKIVRKVLRSLARKFDMKTECLTYLIRQKKNYYATLSDEDSDNAEVDHGMNAFTACITEINLDDDGECSDNDEDEELTLEKLKMLRKEDSESRAIQKERLQDLMEENERLMGVISSLKVKLKENGSSKYVLGFDASMGSAKFTSEVRSIRGTHMVWRVKTSEKYKIAFTTVQTTNDAWYFDSGCSRHMTSNESFFTELEECASGLLLDLVRQSHYMNYGREGSQMDDETSIIPDVTSTLLMEIPKGHSQLDGRNINSVKIIDKVMDYETVLVPFANVKKNHPPSSIIGDSSAGITTRKKEKVDYSKMIADLCYVSAIESTFVEITLKDEYWINAMQEELLQFKRYVTKNKAHLVAQGYAQVEGVDFDEIFALVARLEAIRLLLGISYHKLYRSMIGSLLYLTASRPDIAYAFGICALFQLDPRTSHLIVVKRILKYVHRTSDFGILYSFDTTSTLVGYCDADWAGSSNDRKSTYGGCFFVGNNLISRFSKKQNCVISLSTAEAEYISAGSACTQMVRVRGRKFKSTPSRRPYRLPSEKSQEEASSRLHESVLPEFVPVVGESSVPASSIARAPRVPTTTMSDMDLDDRDDVPLARLLERTLIPDVSYKLLVDPSSSIHSQETRSSPSSSLPFASIGAHESVLDDVPSDISTAPVGQPNDRRDEDEVDPQHPVSILKKFLPMMMTNLLFHLLLLISPLHLSRQRGNLNKRDSLSASNMPFCIRLTLLIGSPPLMPPVYLLPYEHFCIKSVMIIRWIPMRSFTISCYDMLAPDTPGPDPKTLALSYRLFQGSHVPDIDHDLPALALTAESRALTNSINLLSERRLEIDAFIRHLKTFAPSTSRKESTAD</sequence>
<dbReference type="Pfam" id="PF22936">
    <property type="entry name" value="Pol_BBD"/>
    <property type="match status" value="1"/>
</dbReference>
<name>A0A5A7SQ17_CUCMM</name>
<dbReference type="EMBL" id="SSTE01020983">
    <property type="protein sequence ID" value="KAA0033000.1"/>
    <property type="molecule type" value="Genomic_DNA"/>
</dbReference>
<protein>
    <submittedName>
        <fullName evidence="4 5">Mitochondrial protein</fullName>
    </submittedName>
</protein>
<dbReference type="AlphaFoldDB" id="A0A5A7SQ17"/>
<dbReference type="OrthoDB" id="8048545at2759"/>
<accession>A0A5A7SQ17</accession>
<dbReference type="PANTHER" id="PTHR11439:SF486">
    <property type="entry name" value="RLK (RECEPTOR-LIKE KINASE) PROTEIN, PUTATIVE-RELATED"/>
    <property type="match status" value="1"/>
</dbReference>
<dbReference type="InterPro" id="IPR054722">
    <property type="entry name" value="PolX-like_BBD"/>
</dbReference>
<evidence type="ECO:0000313" key="6">
    <source>
        <dbReference type="Proteomes" id="UP000321393"/>
    </source>
</evidence>